<feature type="coiled-coil region" evidence="1">
    <location>
        <begin position="69"/>
        <end position="110"/>
    </location>
</feature>
<dbReference type="Proteomes" id="UP000192276">
    <property type="component" value="Unassembled WGS sequence"/>
</dbReference>
<accession>A0A1V9G4K5</accession>
<gene>
    <name evidence="3" type="ORF">A4R26_33625</name>
</gene>
<sequence>MAVAVTLPFNTQLNQFYLAAVLTTGVISFIILAVTNYGPLFFSDFLPKLQTIAAVVETRQNELLKDDLKKGLKNQIADENEKLGFLLDQISTQRERLDTLQNEIPKCRQKQNAHFFAGANFLCIL</sequence>
<protein>
    <submittedName>
        <fullName evidence="3">Uncharacterized protein</fullName>
    </submittedName>
</protein>
<comment type="caution">
    <text evidence="3">The sequence shown here is derived from an EMBL/GenBank/DDBJ whole genome shotgun (WGS) entry which is preliminary data.</text>
</comment>
<keyword evidence="1" id="KW-0175">Coiled coil</keyword>
<dbReference type="RefSeq" id="WP_081163317.1">
    <property type="nucleotide sequence ID" value="NZ_LWBP01000073.1"/>
</dbReference>
<proteinExistence type="predicted"/>
<dbReference type="AlphaFoldDB" id="A0A1V9G4K5"/>
<reference evidence="4" key="1">
    <citation type="submission" date="2016-04" db="EMBL/GenBank/DDBJ databases">
        <authorList>
            <person name="Chen L."/>
            <person name="Zhuang W."/>
            <person name="Wang G."/>
        </authorList>
    </citation>
    <scope>NUCLEOTIDE SEQUENCE [LARGE SCALE GENOMIC DNA]</scope>
    <source>
        <strain evidence="4">208</strain>
    </source>
</reference>
<keyword evidence="2" id="KW-0812">Transmembrane</keyword>
<evidence type="ECO:0000256" key="1">
    <source>
        <dbReference type="SAM" id="Coils"/>
    </source>
</evidence>
<organism evidence="3 4">
    <name type="scientific">Niastella populi</name>
    <dbReference type="NCBI Taxonomy" id="550983"/>
    <lineage>
        <taxon>Bacteria</taxon>
        <taxon>Pseudomonadati</taxon>
        <taxon>Bacteroidota</taxon>
        <taxon>Chitinophagia</taxon>
        <taxon>Chitinophagales</taxon>
        <taxon>Chitinophagaceae</taxon>
        <taxon>Niastella</taxon>
    </lineage>
</organism>
<dbReference type="OrthoDB" id="652864at2"/>
<name>A0A1V9G4K5_9BACT</name>
<keyword evidence="2" id="KW-1133">Transmembrane helix</keyword>
<evidence type="ECO:0000313" key="4">
    <source>
        <dbReference type="Proteomes" id="UP000192276"/>
    </source>
</evidence>
<keyword evidence="2" id="KW-0472">Membrane</keyword>
<evidence type="ECO:0000313" key="3">
    <source>
        <dbReference type="EMBL" id="OQP65571.1"/>
    </source>
</evidence>
<keyword evidence="4" id="KW-1185">Reference proteome</keyword>
<evidence type="ECO:0000256" key="2">
    <source>
        <dbReference type="SAM" id="Phobius"/>
    </source>
</evidence>
<dbReference type="EMBL" id="LWBP01000073">
    <property type="protein sequence ID" value="OQP65571.1"/>
    <property type="molecule type" value="Genomic_DNA"/>
</dbReference>
<feature type="transmembrane region" description="Helical" evidence="2">
    <location>
        <begin position="16"/>
        <end position="38"/>
    </location>
</feature>